<reference evidence="2" key="1">
    <citation type="journal article" date="2019" name="Int. J. Syst. Evol. Microbiol.">
        <title>The Global Catalogue of Microorganisms (GCM) 10K type strain sequencing project: providing services to taxonomists for standard genome sequencing and annotation.</title>
        <authorList>
            <consortium name="The Broad Institute Genomics Platform"/>
            <consortium name="The Broad Institute Genome Sequencing Center for Infectious Disease"/>
            <person name="Wu L."/>
            <person name="Ma J."/>
        </authorList>
    </citation>
    <scope>NUCLEOTIDE SEQUENCE [LARGE SCALE GENOMIC DNA]</scope>
    <source>
        <strain evidence="2">CCM 7043</strain>
    </source>
</reference>
<name>A0ABW4V3R9_9MICO</name>
<dbReference type="RefSeq" id="WP_377196111.1">
    <property type="nucleotide sequence ID" value="NZ_JBHUHF010000001.1"/>
</dbReference>
<comment type="caution">
    <text evidence="1">The sequence shown here is derived from an EMBL/GenBank/DDBJ whole genome shotgun (WGS) entry which is preliminary data.</text>
</comment>
<proteinExistence type="predicted"/>
<sequence>MTTTRTRADSAEPDRSSRTTYDLIVCRDDRVVFHDHYATPEQRLSAGVGVLAASDTLAGTITSERAAHIHELHRAHVAQWPADPDVVVNAIATLCRAWGVQLYVSTTEKRSAAPRVLYSVVTEYGRGQVVAEHFPDRVARTASLVERAEQFFGATGAIPSSVLCDEQRLAALVATFLMPATVTLTESALDERDGAYRPASGSLPIC</sequence>
<keyword evidence="2" id="KW-1185">Reference proteome</keyword>
<evidence type="ECO:0000313" key="2">
    <source>
        <dbReference type="Proteomes" id="UP001597338"/>
    </source>
</evidence>
<dbReference type="Proteomes" id="UP001597338">
    <property type="component" value="Unassembled WGS sequence"/>
</dbReference>
<protein>
    <submittedName>
        <fullName evidence="1">Uncharacterized protein</fullName>
    </submittedName>
</protein>
<evidence type="ECO:0000313" key="1">
    <source>
        <dbReference type="EMBL" id="MFD2024155.1"/>
    </source>
</evidence>
<accession>A0ABW4V3R9</accession>
<gene>
    <name evidence="1" type="ORF">ACFSL2_01370</name>
</gene>
<organism evidence="1 2">
    <name type="scientific">Promicromonospora aerolata</name>
    <dbReference type="NCBI Taxonomy" id="195749"/>
    <lineage>
        <taxon>Bacteria</taxon>
        <taxon>Bacillati</taxon>
        <taxon>Actinomycetota</taxon>
        <taxon>Actinomycetes</taxon>
        <taxon>Micrococcales</taxon>
        <taxon>Promicromonosporaceae</taxon>
        <taxon>Promicromonospora</taxon>
    </lineage>
</organism>
<dbReference type="EMBL" id="JBHUHF010000001">
    <property type="protein sequence ID" value="MFD2024155.1"/>
    <property type="molecule type" value="Genomic_DNA"/>
</dbReference>